<gene>
    <name evidence="1" type="ORF">OBBRIDRAFT_697230</name>
</gene>
<keyword evidence="2" id="KW-1185">Reference proteome</keyword>
<evidence type="ECO:0008006" key="3">
    <source>
        <dbReference type="Google" id="ProtNLM"/>
    </source>
</evidence>
<dbReference type="EMBL" id="KV722822">
    <property type="protein sequence ID" value="OCH83770.1"/>
    <property type="molecule type" value="Genomic_DNA"/>
</dbReference>
<dbReference type="OrthoDB" id="2796815at2759"/>
<name>A0A8E2DDI4_9APHY</name>
<proteinExistence type="predicted"/>
<accession>A0A8E2DDI4</accession>
<organism evidence="1 2">
    <name type="scientific">Obba rivulosa</name>
    <dbReference type="NCBI Taxonomy" id="1052685"/>
    <lineage>
        <taxon>Eukaryota</taxon>
        <taxon>Fungi</taxon>
        <taxon>Dikarya</taxon>
        <taxon>Basidiomycota</taxon>
        <taxon>Agaricomycotina</taxon>
        <taxon>Agaricomycetes</taxon>
        <taxon>Polyporales</taxon>
        <taxon>Gelatoporiaceae</taxon>
        <taxon>Obba</taxon>
    </lineage>
</organism>
<evidence type="ECO:0000313" key="1">
    <source>
        <dbReference type="EMBL" id="OCH83770.1"/>
    </source>
</evidence>
<dbReference type="Proteomes" id="UP000250043">
    <property type="component" value="Unassembled WGS sequence"/>
</dbReference>
<protein>
    <recommendedName>
        <fullName evidence="3">Retrotransposon gag domain-containing protein</fullName>
    </recommendedName>
</protein>
<sequence length="156" mass="18572">VLKPREPDAFNGTADVQAFHKFMQQITDYLDGYDIHPSRQAVTVSNFLTDKAYEFYVVMVSRNPRVWTLRQLFIELFNYCFPVDFRMKMRQKLRKCYQKDKSVLEFIHELESLFMMAGVLFEQEQVDKLWTGLNTYIQKGLWHEKLSPTTASWQAI</sequence>
<feature type="non-terminal residue" evidence="1">
    <location>
        <position position="1"/>
    </location>
</feature>
<reference evidence="1 2" key="1">
    <citation type="submission" date="2016-07" db="EMBL/GenBank/DDBJ databases">
        <title>Draft genome of the white-rot fungus Obba rivulosa 3A-2.</title>
        <authorList>
            <consortium name="DOE Joint Genome Institute"/>
            <person name="Miettinen O."/>
            <person name="Riley R."/>
            <person name="Acob R."/>
            <person name="Barry K."/>
            <person name="Cullen D."/>
            <person name="De Vries R."/>
            <person name="Hainaut M."/>
            <person name="Hatakka A."/>
            <person name="Henrissat B."/>
            <person name="Hilden K."/>
            <person name="Kuo R."/>
            <person name="Labutti K."/>
            <person name="Lipzen A."/>
            <person name="Makela M.R."/>
            <person name="Sandor L."/>
            <person name="Spatafora J.W."/>
            <person name="Grigoriev I.V."/>
            <person name="Hibbett D.S."/>
        </authorList>
    </citation>
    <scope>NUCLEOTIDE SEQUENCE [LARGE SCALE GENOMIC DNA]</scope>
    <source>
        <strain evidence="1 2">3A-2</strain>
    </source>
</reference>
<evidence type="ECO:0000313" key="2">
    <source>
        <dbReference type="Proteomes" id="UP000250043"/>
    </source>
</evidence>
<feature type="non-terminal residue" evidence="1">
    <location>
        <position position="156"/>
    </location>
</feature>
<dbReference type="AlphaFoldDB" id="A0A8E2DDI4"/>